<dbReference type="Proteomes" id="UP000240608">
    <property type="component" value="Unassembled WGS sequence"/>
</dbReference>
<sequence>MGLKESFFVNYLNTKQSNNYTELGYSLDGILKFFRIEIATNYEDFKYKGIGFRVGIATTLGGSISIETNK</sequence>
<organism evidence="1 2">
    <name type="scientific">Marivirga lumbricoides</name>
    <dbReference type="NCBI Taxonomy" id="1046115"/>
    <lineage>
        <taxon>Bacteria</taxon>
        <taxon>Pseudomonadati</taxon>
        <taxon>Bacteroidota</taxon>
        <taxon>Cytophagia</taxon>
        <taxon>Cytophagales</taxon>
        <taxon>Marivirgaceae</taxon>
        <taxon>Marivirga</taxon>
    </lineage>
</organism>
<evidence type="ECO:0000313" key="1">
    <source>
        <dbReference type="EMBL" id="PTB93538.1"/>
    </source>
</evidence>
<accession>A0A2T4DIF6</accession>
<name>A0A2T4DIF6_9BACT</name>
<proteinExistence type="predicted"/>
<reference evidence="1 2" key="1">
    <citation type="submission" date="2018-03" db="EMBL/GenBank/DDBJ databases">
        <title>Cross-interface Injection: A General Nanoliter Liquid Handling Method Applied to Single Cells Genome Amplification Automated Nanoliter Liquid Handling Applied to Single Cell Multiple Displacement Amplification.</title>
        <authorList>
            <person name="Yun J."/>
            <person name="Xu P."/>
            <person name="Xu J."/>
            <person name="Dai X."/>
            <person name="Wang Y."/>
            <person name="Zheng X."/>
            <person name="Cao C."/>
            <person name="Yi Q."/>
            <person name="Zhu Y."/>
            <person name="Wang L."/>
            <person name="Dong Z."/>
            <person name="Huang Y."/>
            <person name="Huang L."/>
            <person name="Du W."/>
        </authorList>
    </citation>
    <scope>NUCLEOTIDE SEQUENCE [LARGE SCALE GENOMIC DNA]</scope>
    <source>
        <strain evidence="1 2">Z-D1-2</strain>
    </source>
</reference>
<comment type="caution">
    <text evidence="1">The sequence shown here is derived from an EMBL/GenBank/DDBJ whole genome shotgun (WGS) entry which is preliminary data.</text>
</comment>
<dbReference type="EMBL" id="PYVU01000162">
    <property type="protein sequence ID" value="PTB93538.1"/>
    <property type="molecule type" value="Genomic_DNA"/>
</dbReference>
<gene>
    <name evidence="1" type="ORF">C9994_12950</name>
</gene>
<evidence type="ECO:0000313" key="2">
    <source>
        <dbReference type="Proteomes" id="UP000240608"/>
    </source>
</evidence>
<dbReference type="AlphaFoldDB" id="A0A2T4DIF6"/>
<protein>
    <submittedName>
        <fullName evidence="1">Uncharacterized protein</fullName>
    </submittedName>
</protein>
<feature type="non-terminal residue" evidence="1">
    <location>
        <position position="70"/>
    </location>
</feature>